<dbReference type="CDD" id="cd08899">
    <property type="entry name" value="SRPBCC_CalC_Aha1-like_6"/>
    <property type="match status" value="1"/>
</dbReference>
<evidence type="ECO:0000259" key="2">
    <source>
        <dbReference type="Pfam" id="PF08327"/>
    </source>
</evidence>
<evidence type="ECO:0000313" key="4">
    <source>
        <dbReference type="Proteomes" id="UP000502996"/>
    </source>
</evidence>
<organism evidence="3 4">
    <name type="scientific">Nocardioides anomalus</name>
    <dbReference type="NCBI Taxonomy" id="2712223"/>
    <lineage>
        <taxon>Bacteria</taxon>
        <taxon>Bacillati</taxon>
        <taxon>Actinomycetota</taxon>
        <taxon>Actinomycetes</taxon>
        <taxon>Propionibacteriales</taxon>
        <taxon>Nocardioidaceae</taxon>
        <taxon>Nocardioides</taxon>
    </lineage>
</organism>
<reference evidence="3 4" key="1">
    <citation type="submission" date="2020-02" db="EMBL/GenBank/DDBJ databases">
        <title>Full genome sequence of Nocardioides sp. R-3366.</title>
        <authorList>
            <person name="Im W.-T."/>
        </authorList>
    </citation>
    <scope>NUCLEOTIDE SEQUENCE [LARGE SCALE GENOMIC DNA]</scope>
    <source>
        <strain evidence="3 4">R-3366</strain>
    </source>
</reference>
<gene>
    <name evidence="3" type="ORF">G5V58_13320</name>
</gene>
<keyword evidence="4" id="KW-1185">Reference proteome</keyword>
<accession>A0A6G6WEM5</accession>
<dbReference type="KEGG" id="nano:G5V58_13320"/>
<comment type="similarity">
    <text evidence="1">Belongs to the AHA1 family.</text>
</comment>
<dbReference type="InterPro" id="IPR023393">
    <property type="entry name" value="START-like_dom_sf"/>
</dbReference>
<dbReference type="AlphaFoldDB" id="A0A6G6WEM5"/>
<dbReference type="SUPFAM" id="SSF55961">
    <property type="entry name" value="Bet v1-like"/>
    <property type="match status" value="1"/>
</dbReference>
<dbReference type="Proteomes" id="UP000502996">
    <property type="component" value="Chromosome"/>
</dbReference>
<evidence type="ECO:0000313" key="3">
    <source>
        <dbReference type="EMBL" id="QIG43607.1"/>
    </source>
</evidence>
<sequence>MTSTPTGRIERHEGRHVLVQTRTFRAPVEDVWAALTEPERLARWIGTWTGDPTTGSVDFRMLFEGDDEAADAMAIRVCEPPHRLHLTSQVGDEQWLLELDLTHADGVTTLTFRQPGIEPAQVGEVAPGWDYYLDRLVDAVSGADPAQRRWDDYAATGAHYTEQC</sequence>
<protein>
    <submittedName>
        <fullName evidence="3">SRPBCC family protein</fullName>
    </submittedName>
</protein>
<name>A0A6G6WEM5_9ACTN</name>
<evidence type="ECO:0000256" key="1">
    <source>
        <dbReference type="ARBA" id="ARBA00006817"/>
    </source>
</evidence>
<dbReference type="Pfam" id="PF08327">
    <property type="entry name" value="AHSA1"/>
    <property type="match status" value="1"/>
</dbReference>
<dbReference type="Gene3D" id="3.30.530.20">
    <property type="match status" value="1"/>
</dbReference>
<proteinExistence type="inferred from homology"/>
<dbReference type="EMBL" id="CP049257">
    <property type="protein sequence ID" value="QIG43607.1"/>
    <property type="molecule type" value="Genomic_DNA"/>
</dbReference>
<dbReference type="InterPro" id="IPR013538">
    <property type="entry name" value="ASHA1/2-like_C"/>
</dbReference>
<feature type="domain" description="Activator of Hsp90 ATPase homologue 1/2-like C-terminal" evidence="2">
    <location>
        <begin position="25"/>
        <end position="140"/>
    </location>
</feature>